<sequence length="65" mass="6994">MQYASPRTTRMLLRKQEITKTRQIYTASGSIGAGVSGAAVTAGATLAVAAYGTRRYYVANNMDYV</sequence>
<accession>A0A4U6XRF4</accession>
<gene>
    <name evidence="1" type="ORF">CTA1_5246</name>
</gene>
<evidence type="ECO:0000313" key="1">
    <source>
        <dbReference type="EMBL" id="TKW58388.1"/>
    </source>
</evidence>
<organism evidence="1 2">
    <name type="scientific">Colletotrichum tanaceti</name>
    <dbReference type="NCBI Taxonomy" id="1306861"/>
    <lineage>
        <taxon>Eukaryota</taxon>
        <taxon>Fungi</taxon>
        <taxon>Dikarya</taxon>
        <taxon>Ascomycota</taxon>
        <taxon>Pezizomycotina</taxon>
        <taxon>Sordariomycetes</taxon>
        <taxon>Hypocreomycetidae</taxon>
        <taxon>Glomerellales</taxon>
        <taxon>Glomerellaceae</taxon>
        <taxon>Colletotrichum</taxon>
        <taxon>Colletotrichum destructivum species complex</taxon>
    </lineage>
</organism>
<reference evidence="1 2" key="1">
    <citation type="journal article" date="2019" name="PLoS ONE">
        <title>Comparative genome analysis indicates high evolutionary potential of pathogenicity genes in Colletotrichum tanaceti.</title>
        <authorList>
            <person name="Lelwala R.V."/>
            <person name="Korhonen P.K."/>
            <person name="Young N.D."/>
            <person name="Scott J.B."/>
            <person name="Ades P.A."/>
            <person name="Gasser R.B."/>
            <person name="Taylor P.W.J."/>
        </authorList>
    </citation>
    <scope>NUCLEOTIDE SEQUENCE [LARGE SCALE GENOMIC DNA]</scope>
    <source>
        <strain evidence="1">BRIP57314</strain>
    </source>
</reference>
<keyword evidence="2" id="KW-1185">Reference proteome</keyword>
<proteinExistence type="predicted"/>
<name>A0A4U6XRF4_9PEZI</name>
<dbReference type="AlphaFoldDB" id="A0A4U6XRF4"/>
<dbReference type="Proteomes" id="UP000310108">
    <property type="component" value="Unassembled WGS sequence"/>
</dbReference>
<dbReference type="EMBL" id="PJEX01000026">
    <property type="protein sequence ID" value="TKW58388.1"/>
    <property type="molecule type" value="Genomic_DNA"/>
</dbReference>
<evidence type="ECO:0000313" key="2">
    <source>
        <dbReference type="Proteomes" id="UP000310108"/>
    </source>
</evidence>
<protein>
    <submittedName>
        <fullName evidence="1">Uncharacterized protein</fullName>
    </submittedName>
</protein>
<comment type="caution">
    <text evidence="1">The sequence shown here is derived from an EMBL/GenBank/DDBJ whole genome shotgun (WGS) entry which is preliminary data.</text>
</comment>